<evidence type="ECO:0000313" key="8">
    <source>
        <dbReference type="Proteomes" id="UP001432202"/>
    </source>
</evidence>
<evidence type="ECO:0000256" key="2">
    <source>
        <dbReference type="ARBA" id="ARBA00022741"/>
    </source>
</evidence>
<evidence type="ECO:0000256" key="5">
    <source>
        <dbReference type="HAMAP-Rule" id="MF_02131"/>
    </source>
</evidence>
<protein>
    <recommendedName>
        <fullName evidence="5">6-hydroxymethyl-7,8-dihydropterin pyrophosphokinase</fullName>
        <shortName evidence="5">HPPK</shortName>
        <ecNumber evidence="5">2.7.6.3</ecNumber>
    </recommendedName>
    <alternativeName>
        <fullName evidence="5">2-amino-4-hydroxy-6-hydroxymethyldihydropteridine pyrophosphokinase</fullName>
    </alternativeName>
    <alternativeName>
        <fullName evidence="5">6-hydroxymethyl-7,8-dihydropterin diphosphokinase</fullName>
        <shortName evidence="5">6-HMPDK</shortName>
    </alternativeName>
    <alternativeName>
        <fullName evidence="5">7,8-dihydro-6-hydroxymethylpterin diphosphokinase</fullName>
    </alternativeName>
    <alternativeName>
        <fullName evidence="5">7,8-dihydro-6-hydroxymethylpterin pyrophosphokinase</fullName>
        <shortName evidence="5">PPPK</shortName>
    </alternativeName>
</protein>
<keyword evidence="8" id="KW-1185">Reference proteome</keyword>
<keyword evidence="3 5" id="KW-0418">Kinase</keyword>
<gene>
    <name evidence="5" type="primary">mptE</name>
    <name evidence="7" type="ORF">V6M85_04500</name>
</gene>
<organism evidence="7 8">
    <name type="scientific">Sulfolobus tengchongensis</name>
    <dbReference type="NCBI Taxonomy" id="207809"/>
    <lineage>
        <taxon>Archaea</taxon>
        <taxon>Thermoproteota</taxon>
        <taxon>Thermoprotei</taxon>
        <taxon>Sulfolobales</taxon>
        <taxon>Sulfolobaceae</taxon>
        <taxon>Sulfolobus</taxon>
    </lineage>
</organism>
<comment type="cofactor">
    <cofactor evidence="5">
        <name>Mg(2+)</name>
        <dbReference type="ChEBI" id="CHEBI:18420"/>
    </cofactor>
</comment>
<sequence>MIRSWLGFNERDDYISASILNYMVRDYDESELRDLIKGREVAIIGAGPNLININKIEEEIIIASDGATNYLVNIGIIPDVIVTDLDGIQVFPRQAIYVVLAHGDNIELLIKVKELDKVIPTVQVLPFGRLKLYGGFTDGDRAVVLAKYMGARKIKLYAMDFDSGLVGRFSKPYYQKDVPASMIKRKKLEIARMIIEQVLNCNE</sequence>
<reference evidence="7 8" key="1">
    <citation type="submission" date="2024-02" db="EMBL/GenBank/DDBJ databases">
        <title>STSV induces naive adaptation in Sulfolobus.</title>
        <authorList>
            <person name="Xiang X."/>
            <person name="Song M."/>
        </authorList>
    </citation>
    <scope>NUCLEOTIDE SEQUENCE [LARGE SCALE GENOMIC DNA]</scope>
    <source>
        <strain evidence="7 8">RT2</strain>
    </source>
</reference>
<dbReference type="PANTHER" id="PTHR39648">
    <property type="entry name" value="6-HYDROXYMETHYL-7,8-DIHYDROPTERIN PYROPHOSPHOKINASE"/>
    <property type="match status" value="1"/>
</dbReference>
<feature type="domain" description="6-hydroxymethylpterin diphosphokinase MptE-like" evidence="6">
    <location>
        <begin position="29"/>
        <end position="162"/>
    </location>
</feature>
<dbReference type="GO" id="GO:0005524">
    <property type="term" value="F:ATP binding"/>
    <property type="evidence" value="ECO:0007669"/>
    <property type="project" value="UniProtKB-UniRule"/>
</dbReference>
<keyword evidence="2 5" id="KW-0547">Nucleotide-binding</keyword>
<dbReference type="SUPFAM" id="SSF63999">
    <property type="entry name" value="Thiamin pyrophosphokinase, catalytic domain"/>
    <property type="match status" value="1"/>
</dbReference>
<dbReference type="GO" id="GO:0000287">
    <property type="term" value="F:magnesium ion binding"/>
    <property type="evidence" value="ECO:0007669"/>
    <property type="project" value="UniProtKB-UniRule"/>
</dbReference>
<proteinExistence type="inferred from homology"/>
<dbReference type="GO" id="GO:0004788">
    <property type="term" value="F:thiamine diphosphokinase activity"/>
    <property type="evidence" value="ECO:0007669"/>
    <property type="project" value="InterPro"/>
</dbReference>
<keyword evidence="1 5" id="KW-0808">Transferase</keyword>
<comment type="similarity">
    <text evidence="5">Belongs to the archaeal 6-HMPDK family.</text>
</comment>
<name>A0AAX4L3Y6_9CREN</name>
<dbReference type="GO" id="GO:0016301">
    <property type="term" value="F:kinase activity"/>
    <property type="evidence" value="ECO:0007669"/>
    <property type="project" value="UniProtKB-KW"/>
</dbReference>
<dbReference type="GO" id="GO:0003848">
    <property type="term" value="F:2-amino-4-hydroxy-6-hydroxymethyldihydropteridine diphosphokinase activity"/>
    <property type="evidence" value="ECO:0007669"/>
    <property type="project" value="UniProtKB-UniRule"/>
</dbReference>
<dbReference type="EMBL" id="CP146016">
    <property type="protein sequence ID" value="WWQ61345.1"/>
    <property type="molecule type" value="Genomic_DNA"/>
</dbReference>
<dbReference type="EC" id="2.7.6.3" evidence="5"/>
<dbReference type="InterPro" id="IPR027510">
    <property type="entry name" value="HMPDK_MptE"/>
</dbReference>
<dbReference type="GO" id="GO:0009229">
    <property type="term" value="P:thiamine diphosphate biosynthetic process"/>
    <property type="evidence" value="ECO:0007669"/>
    <property type="project" value="InterPro"/>
</dbReference>
<dbReference type="RefSeq" id="WP_338603532.1">
    <property type="nucleotide sequence ID" value="NZ_CP146016.1"/>
</dbReference>
<dbReference type="GeneID" id="89336002"/>
<accession>A0AAX4L3Y6</accession>
<evidence type="ECO:0000256" key="1">
    <source>
        <dbReference type="ARBA" id="ARBA00022679"/>
    </source>
</evidence>
<dbReference type="PANTHER" id="PTHR39648:SF1">
    <property type="entry name" value="6-HYDROXYMETHYL-7,8-DIHYDROPTERIN PYROPHOSPHOKINASE"/>
    <property type="match status" value="1"/>
</dbReference>
<comment type="catalytic activity">
    <reaction evidence="5">
        <text>6-hydroxymethyl-7,8-dihydropterin + ATP = (7,8-dihydropterin-6-yl)methyl diphosphate + AMP + H(+)</text>
        <dbReference type="Rhea" id="RHEA:11412"/>
        <dbReference type="ChEBI" id="CHEBI:15378"/>
        <dbReference type="ChEBI" id="CHEBI:30616"/>
        <dbReference type="ChEBI" id="CHEBI:44841"/>
        <dbReference type="ChEBI" id="CHEBI:72950"/>
        <dbReference type="ChEBI" id="CHEBI:456215"/>
        <dbReference type="EC" id="2.7.6.3"/>
    </reaction>
</comment>
<comment type="function">
    <text evidence="5">Catalyzes the transfer of diphosphate from ATP to 6-hydroxymethyl-7,8-dihydropterin (6-HMD), leading to 6-hydroxymethyl-7,8-dihydropterin diphosphate (6-HMDP).</text>
</comment>
<evidence type="ECO:0000256" key="4">
    <source>
        <dbReference type="ARBA" id="ARBA00022840"/>
    </source>
</evidence>
<dbReference type="Proteomes" id="UP001432202">
    <property type="component" value="Chromosome"/>
</dbReference>
<keyword evidence="4 5" id="KW-0067">ATP-binding</keyword>
<dbReference type="AlphaFoldDB" id="A0AAX4L3Y6"/>
<dbReference type="InterPro" id="IPR036759">
    <property type="entry name" value="TPK_catalytic_sf"/>
</dbReference>
<dbReference type="Pfam" id="PF01973">
    <property type="entry name" value="MptE-like"/>
    <property type="match status" value="1"/>
</dbReference>
<evidence type="ECO:0000313" key="7">
    <source>
        <dbReference type="EMBL" id="WWQ61345.1"/>
    </source>
</evidence>
<keyword evidence="5" id="KW-0460">Magnesium</keyword>
<dbReference type="HAMAP" id="MF_02131">
    <property type="entry name" value="HMPDK_arch"/>
    <property type="match status" value="1"/>
</dbReference>
<dbReference type="Gene3D" id="3.40.50.10240">
    <property type="entry name" value="Thiamin pyrophosphokinase, catalytic domain"/>
    <property type="match status" value="1"/>
</dbReference>
<dbReference type="InterPro" id="IPR002826">
    <property type="entry name" value="MptE-like"/>
</dbReference>
<evidence type="ECO:0000256" key="3">
    <source>
        <dbReference type="ARBA" id="ARBA00022777"/>
    </source>
</evidence>
<evidence type="ECO:0000259" key="6">
    <source>
        <dbReference type="Pfam" id="PF01973"/>
    </source>
</evidence>